<dbReference type="PROSITE" id="PS50005">
    <property type="entry name" value="TPR"/>
    <property type="match status" value="1"/>
</dbReference>
<evidence type="ECO:0000313" key="8">
    <source>
        <dbReference type="Proteomes" id="UP000030700"/>
    </source>
</evidence>
<name>A0A0S6VSE4_9BACT</name>
<proteinExistence type="predicted"/>
<dbReference type="InterPro" id="IPR017689">
    <property type="entry name" value="BamD"/>
</dbReference>
<evidence type="ECO:0000256" key="1">
    <source>
        <dbReference type="ARBA" id="ARBA00022729"/>
    </source>
</evidence>
<reference evidence="7" key="1">
    <citation type="journal article" date="2015" name="PeerJ">
        <title>First genomic representation of candidate bacterial phylum KSB3 points to enhanced environmental sensing as a trigger of wastewater bulking.</title>
        <authorList>
            <person name="Sekiguchi Y."/>
            <person name="Ohashi A."/>
            <person name="Parks D.H."/>
            <person name="Yamauchi T."/>
            <person name="Tyson G.W."/>
            <person name="Hugenholtz P."/>
        </authorList>
    </citation>
    <scope>NUCLEOTIDE SEQUENCE [LARGE SCALE GENOMIC DNA]</scope>
</reference>
<sequence length="367" mass="41089">MFTNYQKSVFLSVGLLIMIGVTACGPSMETPKTLDGTEAELTKQAQAYYAKGEYEKALGYFLYIKDHFPRGSSAGLSRFYAGECYFALKRYEEAAAEYTSFRDFFPNDPMAAEAQYKLGVSRFKDALGPERDQTDLNEAVVELQTVIDKYPDNAEMVEKAKTKILEVQDKLAEHEYLVARFYRIDGRYEASNARLRYLTEHYTQTDIMPDALLMLGENYLKLKNQEFAKEAFWRVTQEYPSSKSTETARKHLEKLGATNIPAPVLTPTPSEIVEPASTPTPDETVATPPAGGFREGYVVLVREQKISINLIRADGIREGMLLDVYQGEQLVGSIRLTDVQDGFSVGEIISLAPGASIAEDDRVVVRP</sequence>
<accession>A0A0S6VSE4</accession>
<dbReference type="Proteomes" id="UP000030700">
    <property type="component" value="Unassembled WGS sequence"/>
</dbReference>
<gene>
    <name evidence="7" type="ORF">U14_01592</name>
</gene>
<evidence type="ECO:0000256" key="5">
    <source>
        <dbReference type="SAM" id="SignalP"/>
    </source>
</evidence>
<dbReference type="EMBL" id="DF820456">
    <property type="protein sequence ID" value="GAK50362.1"/>
    <property type="molecule type" value="Genomic_DNA"/>
</dbReference>
<dbReference type="InterPro" id="IPR019734">
    <property type="entry name" value="TPR_rpt"/>
</dbReference>
<evidence type="ECO:0000256" key="2">
    <source>
        <dbReference type="ARBA" id="ARBA00023136"/>
    </source>
</evidence>
<feature type="signal peptide" evidence="5">
    <location>
        <begin position="1"/>
        <end position="23"/>
    </location>
</feature>
<organism evidence="7">
    <name type="scientific">Candidatus Moduliflexus flocculans</name>
    <dbReference type="NCBI Taxonomy" id="1499966"/>
    <lineage>
        <taxon>Bacteria</taxon>
        <taxon>Candidatus Moduliflexota</taxon>
        <taxon>Candidatus Moduliflexia</taxon>
        <taxon>Candidatus Moduliflexales</taxon>
        <taxon>Candidatus Moduliflexaceae</taxon>
    </lineage>
</organism>
<dbReference type="Gene3D" id="1.25.40.10">
    <property type="entry name" value="Tetratricopeptide repeat domain"/>
    <property type="match status" value="1"/>
</dbReference>
<feature type="chain" id="PRO_5006631479" evidence="5">
    <location>
        <begin position="24"/>
        <end position="367"/>
    </location>
</feature>
<keyword evidence="2" id="KW-0472">Membrane</keyword>
<dbReference type="Pfam" id="PF13525">
    <property type="entry name" value="YfiO"/>
    <property type="match status" value="1"/>
</dbReference>
<keyword evidence="3" id="KW-0998">Cell outer membrane</keyword>
<dbReference type="InterPro" id="IPR039565">
    <property type="entry name" value="BamD-like"/>
</dbReference>
<dbReference type="HOGENOM" id="CLU_739003_0_0_0"/>
<protein>
    <submittedName>
        <fullName evidence="7">Putative Tetratricopeptide TPR_2</fullName>
    </submittedName>
</protein>
<dbReference type="AlphaFoldDB" id="A0A0S6VSE4"/>
<dbReference type="STRING" id="1499966.U14_01592"/>
<feature type="repeat" description="TPR" evidence="4">
    <location>
        <begin position="209"/>
        <end position="242"/>
    </location>
</feature>
<keyword evidence="4" id="KW-0802">TPR repeat</keyword>
<feature type="domain" description="Outer membrane lipoprotein BamD-like" evidence="6">
    <location>
        <begin position="36"/>
        <end position="230"/>
    </location>
</feature>
<dbReference type="NCBIfam" id="TIGR03302">
    <property type="entry name" value="OM_YfiO"/>
    <property type="match status" value="1"/>
</dbReference>
<evidence type="ECO:0000256" key="3">
    <source>
        <dbReference type="ARBA" id="ARBA00023237"/>
    </source>
</evidence>
<dbReference type="SMART" id="SM00028">
    <property type="entry name" value="TPR"/>
    <property type="match status" value="3"/>
</dbReference>
<keyword evidence="8" id="KW-1185">Reference proteome</keyword>
<evidence type="ECO:0000256" key="4">
    <source>
        <dbReference type="PROSITE-ProRule" id="PRU00339"/>
    </source>
</evidence>
<dbReference type="SUPFAM" id="SSF48452">
    <property type="entry name" value="TPR-like"/>
    <property type="match status" value="1"/>
</dbReference>
<dbReference type="PROSITE" id="PS51257">
    <property type="entry name" value="PROKAR_LIPOPROTEIN"/>
    <property type="match status" value="1"/>
</dbReference>
<evidence type="ECO:0000313" key="7">
    <source>
        <dbReference type="EMBL" id="GAK50362.1"/>
    </source>
</evidence>
<evidence type="ECO:0000259" key="6">
    <source>
        <dbReference type="Pfam" id="PF13525"/>
    </source>
</evidence>
<dbReference type="InterPro" id="IPR011990">
    <property type="entry name" value="TPR-like_helical_dom_sf"/>
</dbReference>
<keyword evidence="1 5" id="KW-0732">Signal</keyword>